<keyword evidence="4" id="KW-0186">Copper</keyword>
<dbReference type="SUPFAM" id="SSF49503">
    <property type="entry name" value="Cupredoxins"/>
    <property type="match status" value="1"/>
</dbReference>
<evidence type="ECO:0000256" key="4">
    <source>
        <dbReference type="ARBA" id="ARBA00023008"/>
    </source>
</evidence>
<dbReference type="PANTHER" id="PTHR38439:SF2">
    <property type="entry name" value="OUTER MEMBRANE PROTEIN H.8"/>
    <property type="match status" value="1"/>
</dbReference>
<gene>
    <name evidence="8" type="primary">azu</name>
    <name evidence="8" type="ORF">H9L17_01715</name>
</gene>
<keyword evidence="3" id="KW-0249">Electron transport</keyword>
<dbReference type="InterPro" id="IPR050845">
    <property type="entry name" value="Cu-binding_ET"/>
</dbReference>
<reference evidence="8 9" key="1">
    <citation type="submission" date="2020-08" db="EMBL/GenBank/DDBJ databases">
        <title>Genome sequence of Thermomonas brevis KACC 16975T.</title>
        <authorList>
            <person name="Hyun D.-W."/>
            <person name="Bae J.-W."/>
        </authorList>
    </citation>
    <scope>NUCLEOTIDE SEQUENCE [LARGE SCALE GENOMIC DNA]</scope>
    <source>
        <strain evidence="8 9">KACC 16975</strain>
    </source>
</reference>
<sequence length="191" mass="19139">MKSRHILLVSALALALSACGDKSAPADTAAPADAAPAAEAPAEAPAEAAPAEAAPAAASTKPATVENCATTIESNDAMQYNADSIAVPASCTQFTINLKHVGTMAANVMGHNVVIAKEADMAGIAADGASNPAEHVKEGDARAIAHTKIIGGGESASVTFDVAKIKDGGPYKFFCSFPGHLALMQGSIQVQ</sequence>
<dbReference type="PANTHER" id="PTHR38439">
    <property type="entry name" value="AURACYANIN-B"/>
    <property type="match status" value="1"/>
</dbReference>
<feature type="domain" description="Blue (type 1) copper" evidence="7">
    <location>
        <begin position="67"/>
        <end position="191"/>
    </location>
</feature>
<evidence type="ECO:0000256" key="1">
    <source>
        <dbReference type="ARBA" id="ARBA00022448"/>
    </source>
</evidence>
<dbReference type="RefSeq" id="WP_187570661.1">
    <property type="nucleotide sequence ID" value="NZ_CP060711.1"/>
</dbReference>
<accession>A0A7G9QU88</accession>
<dbReference type="AlphaFoldDB" id="A0A7G9QU88"/>
<feature type="region of interest" description="Disordered" evidence="5">
    <location>
        <begin position="25"/>
        <end position="62"/>
    </location>
</feature>
<dbReference type="InterPro" id="IPR028871">
    <property type="entry name" value="BlueCu_1_BS"/>
</dbReference>
<dbReference type="PROSITE" id="PS00196">
    <property type="entry name" value="COPPER_BLUE"/>
    <property type="match status" value="1"/>
</dbReference>
<feature type="signal peptide" evidence="6">
    <location>
        <begin position="1"/>
        <end position="26"/>
    </location>
</feature>
<dbReference type="EMBL" id="CP060711">
    <property type="protein sequence ID" value="QNN46913.1"/>
    <property type="molecule type" value="Genomic_DNA"/>
</dbReference>
<dbReference type="Proteomes" id="UP000515977">
    <property type="component" value="Chromosome"/>
</dbReference>
<feature type="chain" id="PRO_5028815684" evidence="6">
    <location>
        <begin position="27"/>
        <end position="191"/>
    </location>
</feature>
<dbReference type="GO" id="GO:0009055">
    <property type="term" value="F:electron transfer activity"/>
    <property type="evidence" value="ECO:0007669"/>
    <property type="project" value="InterPro"/>
</dbReference>
<evidence type="ECO:0000259" key="7">
    <source>
        <dbReference type="Pfam" id="PF00127"/>
    </source>
</evidence>
<evidence type="ECO:0000256" key="3">
    <source>
        <dbReference type="ARBA" id="ARBA00022982"/>
    </source>
</evidence>
<dbReference type="Gene3D" id="2.60.40.420">
    <property type="entry name" value="Cupredoxins - blue copper proteins"/>
    <property type="match status" value="1"/>
</dbReference>
<keyword evidence="2" id="KW-0479">Metal-binding</keyword>
<keyword evidence="9" id="KW-1185">Reference proteome</keyword>
<proteinExistence type="predicted"/>
<dbReference type="Pfam" id="PF00127">
    <property type="entry name" value="Copper-bind"/>
    <property type="match status" value="1"/>
</dbReference>
<keyword evidence="6" id="KW-0732">Signal</keyword>
<evidence type="ECO:0000256" key="6">
    <source>
        <dbReference type="SAM" id="SignalP"/>
    </source>
</evidence>
<keyword evidence="1" id="KW-0813">Transport</keyword>
<evidence type="ECO:0000256" key="5">
    <source>
        <dbReference type="SAM" id="MobiDB-lite"/>
    </source>
</evidence>
<name>A0A7G9QU88_9GAMM</name>
<evidence type="ECO:0000313" key="9">
    <source>
        <dbReference type="Proteomes" id="UP000515977"/>
    </source>
</evidence>
<dbReference type="InterPro" id="IPR000923">
    <property type="entry name" value="BlueCu_1"/>
</dbReference>
<protein>
    <submittedName>
        <fullName evidence="8">Azurin</fullName>
    </submittedName>
</protein>
<dbReference type="KEGG" id="tbv:H9L17_01715"/>
<dbReference type="InterPro" id="IPR014068">
    <property type="entry name" value="Azurin"/>
</dbReference>
<evidence type="ECO:0000313" key="8">
    <source>
        <dbReference type="EMBL" id="QNN46913.1"/>
    </source>
</evidence>
<dbReference type="GO" id="GO:0005507">
    <property type="term" value="F:copper ion binding"/>
    <property type="evidence" value="ECO:0007669"/>
    <property type="project" value="InterPro"/>
</dbReference>
<dbReference type="InterPro" id="IPR008972">
    <property type="entry name" value="Cupredoxin"/>
</dbReference>
<evidence type="ECO:0000256" key="2">
    <source>
        <dbReference type="ARBA" id="ARBA00022723"/>
    </source>
</evidence>
<organism evidence="8 9">
    <name type="scientific">Thermomonas brevis</name>
    <dbReference type="NCBI Taxonomy" id="215691"/>
    <lineage>
        <taxon>Bacteria</taxon>
        <taxon>Pseudomonadati</taxon>
        <taxon>Pseudomonadota</taxon>
        <taxon>Gammaproteobacteria</taxon>
        <taxon>Lysobacterales</taxon>
        <taxon>Lysobacteraceae</taxon>
        <taxon>Thermomonas</taxon>
    </lineage>
</organism>
<dbReference type="CDD" id="cd13922">
    <property type="entry name" value="Azurin"/>
    <property type="match status" value="1"/>
</dbReference>
<dbReference type="PROSITE" id="PS51257">
    <property type="entry name" value="PROKAR_LIPOPROTEIN"/>
    <property type="match status" value="1"/>
</dbReference>
<dbReference type="NCBIfam" id="TIGR02695">
    <property type="entry name" value="azurin"/>
    <property type="match status" value="1"/>
</dbReference>